<dbReference type="AlphaFoldDB" id="A0A1B2HS72"/>
<dbReference type="Gene3D" id="3.40.50.720">
    <property type="entry name" value="NAD(P)-binding Rossmann-like Domain"/>
    <property type="match status" value="1"/>
</dbReference>
<dbReference type="OrthoDB" id="9787292at2"/>
<dbReference type="GO" id="GO:0005737">
    <property type="term" value="C:cytoplasm"/>
    <property type="evidence" value="ECO:0007669"/>
    <property type="project" value="TreeGrafter"/>
</dbReference>
<dbReference type="Proteomes" id="UP000093053">
    <property type="component" value="Chromosome"/>
</dbReference>
<dbReference type="Pfam" id="PF01370">
    <property type="entry name" value="Epimerase"/>
    <property type="match status" value="1"/>
</dbReference>
<proteinExistence type="predicted"/>
<sequence>MKIFMTGATGYIGSVITEKLLQAGHQVVGLARTDASARALQDLGAEPLRGSLGDTRLLTDAAQAADGVVQNAFDLGADFATATAEEAKAVHALITALQGSDKPLVYTSGTGGLGDTGSLVYDEETPIAASESPTVRALQLRFETEKAVTGAPGLRGIALRPPNVFGRGGGRSVLWLIGVAGQKLGAVPYPVEAADNLWSLVHVDDLADLYVLAVEKAPGGELFHAASRSGLRTRDVAAAISRGAGLGGKTVALGKDELADALGAPPLADYWSINSQISGEKARRVLGWEPRHLDVLDELGRPAN</sequence>
<dbReference type="PANTHER" id="PTHR48079:SF6">
    <property type="entry name" value="NAD(P)-BINDING DOMAIN-CONTAINING PROTEIN-RELATED"/>
    <property type="match status" value="1"/>
</dbReference>
<dbReference type="InterPro" id="IPR051783">
    <property type="entry name" value="NAD(P)-dependent_oxidoreduct"/>
</dbReference>
<dbReference type="GO" id="GO:0004029">
    <property type="term" value="F:aldehyde dehydrogenase (NAD+) activity"/>
    <property type="evidence" value="ECO:0007669"/>
    <property type="project" value="TreeGrafter"/>
</dbReference>
<feature type="domain" description="NAD-dependent epimerase/dehydratase" evidence="1">
    <location>
        <begin position="3"/>
        <end position="220"/>
    </location>
</feature>
<evidence type="ECO:0000313" key="3">
    <source>
        <dbReference type="Proteomes" id="UP000093053"/>
    </source>
</evidence>
<dbReference type="KEGG" id="led:BBK82_35810"/>
<dbReference type="SUPFAM" id="SSF51735">
    <property type="entry name" value="NAD(P)-binding Rossmann-fold domains"/>
    <property type="match status" value="1"/>
</dbReference>
<dbReference type="PANTHER" id="PTHR48079">
    <property type="entry name" value="PROTEIN YEEZ"/>
    <property type="match status" value="1"/>
</dbReference>
<name>A0A1B2HS72_9PSEU</name>
<reference evidence="2 3" key="1">
    <citation type="submission" date="2016-07" db="EMBL/GenBank/DDBJ databases">
        <title>Complete genome sequence of the Lentzea guizhouensis DHS C013.</title>
        <authorList>
            <person name="Cao C."/>
        </authorList>
    </citation>
    <scope>NUCLEOTIDE SEQUENCE [LARGE SCALE GENOMIC DNA]</scope>
    <source>
        <strain evidence="2 3">DHS C013</strain>
    </source>
</reference>
<organism evidence="2 3">
    <name type="scientific">Lentzea guizhouensis</name>
    <dbReference type="NCBI Taxonomy" id="1586287"/>
    <lineage>
        <taxon>Bacteria</taxon>
        <taxon>Bacillati</taxon>
        <taxon>Actinomycetota</taxon>
        <taxon>Actinomycetes</taxon>
        <taxon>Pseudonocardiales</taxon>
        <taxon>Pseudonocardiaceae</taxon>
        <taxon>Lentzea</taxon>
    </lineage>
</organism>
<dbReference type="RefSeq" id="WP_065918915.1">
    <property type="nucleotide sequence ID" value="NZ_CP016793.1"/>
</dbReference>
<accession>A0A1B2HS72</accession>
<evidence type="ECO:0000313" key="2">
    <source>
        <dbReference type="EMBL" id="ANZ40577.1"/>
    </source>
</evidence>
<keyword evidence="3" id="KW-1185">Reference proteome</keyword>
<protein>
    <recommendedName>
        <fullName evidence="1">NAD-dependent epimerase/dehydratase domain-containing protein</fullName>
    </recommendedName>
</protein>
<evidence type="ECO:0000259" key="1">
    <source>
        <dbReference type="Pfam" id="PF01370"/>
    </source>
</evidence>
<dbReference type="InterPro" id="IPR036291">
    <property type="entry name" value="NAD(P)-bd_dom_sf"/>
</dbReference>
<dbReference type="EMBL" id="CP016793">
    <property type="protein sequence ID" value="ANZ40577.1"/>
    <property type="molecule type" value="Genomic_DNA"/>
</dbReference>
<gene>
    <name evidence="2" type="ORF">BBK82_35810</name>
</gene>
<dbReference type="InterPro" id="IPR001509">
    <property type="entry name" value="Epimerase_deHydtase"/>
</dbReference>
<dbReference type="STRING" id="1586287.BBK82_35810"/>